<name>A0ABW3Q0T9_9BACL</name>
<organism evidence="1 2">
    <name type="scientific">Paenibacillus provencensis</name>
    <dbReference type="NCBI Taxonomy" id="441151"/>
    <lineage>
        <taxon>Bacteria</taxon>
        <taxon>Bacillati</taxon>
        <taxon>Bacillota</taxon>
        <taxon>Bacilli</taxon>
        <taxon>Bacillales</taxon>
        <taxon>Paenibacillaceae</taxon>
        <taxon>Paenibacillus</taxon>
    </lineage>
</organism>
<evidence type="ECO:0000313" key="2">
    <source>
        <dbReference type="Proteomes" id="UP001597169"/>
    </source>
</evidence>
<gene>
    <name evidence="1" type="ORF">ACFQ3J_24765</name>
</gene>
<dbReference type="EMBL" id="JBHTKX010000008">
    <property type="protein sequence ID" value="MFD1131338.1"/>
    <property type="molecule type" value="Genomic_DNA"/>
</dbReference>
<sequence length="128" mass="15123">MITKTKQSTSKEIRGSQWEVKYVTDLSIQFNSKNVDYEYWYRICTDSFQSSILDGELQDIEMFDRILLGLESCEHTSLNMQQLQRLLISLGTSKHQYRNAENFELYRATETCENELKAIIYKTMLNNN</sequence>
<comment type="caution">
    <text evidence="1">The sequence shown here is derived from an EMBL/GenBank/DDBJ whole genome shotgun (WGS) entry which is preliminary data.</text>
</comment>
<reference evidence="2" key="1">
    <citation type="journal article" date="2019" name="Int. J. Syst. Evol. Microbiol.">
        <title>The Global Catalogue of Microorganisms (GCM) 10K type strain sequencing project: providing services to taxonomists for standard genome sequencing and annotation.</title>
        <authorList>
            <consortium name="The Broad Institute Genomics Platform"/>
            <consortium name="The Broad Institute Genome Sequencing Center for Infectious Disease"/>
            <person name="Wu L."/>
            <person name="Ma J."/>
        </authorList>
    </citation>
    <scope>NUCLEOTIDE SEQUENCE [LARGE SCALE GENOMIC DNA]</scope>
    <source>
        <strain evidence="2">CCUG 53519</strain>
    </source>
</reference>
<proteinExistence type="predicted"/>
<dbReference type="RefSeq" id="WP_090727524.1">
    <property type="nucleotide sequence ID" value="NZ_JBHTKX010000008.1"/>
</dbReference>
<keyword evidence="2" id="KW-1185">Reference proteome</keyword>
<evidence type="ECO:0000313" key="1">
    <source>
        <dbReference type="EMBL" id="MFD1131338.1"/>
    </source>
</evidence>
<protein>
    <submittedName>
        <fullName evidence="1">Uncharacterized protein</fullName>
    </submittedName>
</protein>
<dbReference type="Proteomes" id="UP001597169">
    <property type="component" value="Unassembled WGS sequence"/>
</dbReference>
<accession>A0ABW3Q0T9</accession>